<evidence type="ECO:0000256" key="4">
    <source>
        <dbReference type="ARBA" id="ARBA00022801"/>
    </source>
</evidence>
<dbReference type="EMBL" id="QGUI02000009">
    <property type="protein sequence ID" value="MFO7190948.1"/>
    <property type="molecule type" value="Genomic_DNA"/>
</dbReference>
<dbReference type="Gene3D" id="1.10.150.900">
    <property type="match status" value="1"/>
</dbReference>
<dbReference type="InterPro" id="IPR047177">
    <property type="entry name" value="Pept_M20A"/>
</dbReference>
<dbReference type="SUPFAM" id="SSF54593">
    <property type="entry name" value="Glyoxalase/Bleomycin resistance protein/Dihydroxybiphenyl dioxygenase"/>
    <property type="match status" value="1"/>
</dbReference>
<protein>
    <submittedName>
        <fullName evidence="7">M20/M25/M40 family metallo-hydrolase</fullName>
    </submittedName>
</protein>
<evidence type="ECO:0000313" key="7">
    <source>
        <dbReference type="EMBL" id="MFO7190948.1"/>
    </source>
</evidence>
<evidence type="ECO:0000256" key="1">
    <source>
        <dbReference type="ARBA" id="ARBA00006247"/>
    </source>
</evidence>
<dbReference type="InterPro" id="IPR025870">
    <property type="entry name" value="Glyoxalase-like_dom"/>
</dbReference>
<feature type="domain" description="VOC" evidence="6">
    <location>
        <begin position="3"/>
        <end position="130"/>
    </location>
</feature>
<keyword evidence="2" id="KW-0645">Protease</keyword>
<evidence type="ECO:0000259" key="6">
    <source>
        <dbReference type="PROSITE" id="PS51819"/>
    </source>
</evidence>
<dbReference type="InterPro" id="IPR011650">
    <property type="entry name" value="Peptidase_M20_dimer"/>
</dbReference>
<dbReference type="InterPro" id="IPR002933">
    <property type="entry name" value="Peptidase_M20"/>
</dbReference>
<reference evidence="7 8" key="1">
    <citation type="journal article" date="2021" name="BMC Genomics">
        <title>Genome-resolved metagenome and metatranscriptome analyses of thermophilic composting reveal key bacterial players and their metabolic interactions.</title>
        <authorList>
            <person name="Braga L.P.P."/>
            <person name="Pereira R.V."/>
            <person name="Martins L.F."/>
            <person name="Moura L.M.S."/>
            <person name="Sanchez F.B."/>
            <person name="Patane J.S.L."/>
            <person name="da Silva A.M."/>
            <person name="Setubal J.C."/>
        </authorList>
    </citation>
    <scope>NUCLEOTIDE SEQUENCE [LARGE SCALE GENOMIC DNA]</scope>
    <source>
        <strain evidence="7">ZC4RG45</strain>
    </source>
</reference>
<comment type="caution">
    <text evidence="7">The sequence shown here is derived from an EMBL/GenBank/DDBJ whole genome shotgun (WGS) entry which is preliminary data.</text>
</comment>
<dbReference type="GO" id="GO:0006508">
    <property type="term" value="P:proteolysis"/>
    <property type="evidence" value="ECO:0007669"/>
    <property type="project" value="UniProtKB-KW"/>
</dbReference>
<dbReference type="SUPFAM" id="SSF53187">
    <property type="entry name" value="Zn-dependent exopeptidases"/>
    <property type="match status" value="1"/>
</dbReference>
<organism evidence="7 8">
    <name type="scientific">Thermocrispum agreste</name>
    <dbReference type="NCBI Taxonomy" id="37925"/>
    <lineage>
        <taxon>Bacteria</taxon>
        <taxon>Bacillati</taxon>
        <taxon>Actinomycetota</taxon>
        <taxon>Actinomycetes</taxon>
        <taxon>Pseudonocardiales</taxon>
        <taxon>Pseudonocardiaceae</taxon>
        <taxon>Thermocrispum</taxon>
    </lineage>
</organism>
<dbReference type="InterPro" id="IPR037523">
    <property type="entry name" value="VOC_core"/>
</dbReference>
<dbReference type="Gene3D" id="3.10.180.10">
    <property type="entry name" value="2,3-Dihydroxybiphenyl 1,2-Dioxygenase, domain 1"/>
    <property type="match status" value="1"/>
</dbReference>
<evidence type="ECO:0000256" key="3">
    <source>
        <dbReference type="ARBA" id="ARBA00022723"/>
    </source>
</evidence>
<dbReference type="PROSITE" id="PS51819">
    <property type="entry name" value="VOC"/>
    <property type="match status" value="1"/>
</dbReference>
<keyword evidence="4" id="KW-0378">Hydrolase</keyword>
<dbReference type="Gene3D" id="3.40.630.10">
    <property type="entry name" value="Zn peptidases"/>
    <property type="match status" value="1"/>
</dbReference>
<keyword evidence="3" id="KW-0479">Metal-binding</keyword>
<dbReference type="GO" id="GO:0008233">
    <property type="term" value="F:peptidase activity"/>
    <property type="evidence" value="ECO:0007669"/>
    <property type="project" value="UniProtKB-KW"/>
</dbReference>
<dbReference type="InterPro" id="IPR036264">
    <property type="entry name" value="Bact_exopeptidase_dim_dom"/>
</dbReference>
<evidence type="ECO:0000256" key="5">
    <source>
        <dbReference type="ARBA" id="ARBA00022833"/>
    </source>
</evidence>
<dbReference type="PANTHER" id="PTHR45962">
    <property type="entry name" value="N-FATTY-ACYL-AMINO ACID SYNTHASE/HYDROLASE PM20D1"/>
    <property type="match status" value="1"/>
</dbReference>
<dbReference type="Pfam" id="PF13468">
    <property type="entry name" value="Glyoxalase_3"/>
    <property type="match status" value="1"/>
</dbReference>
<name>A0ABD6FC35_9PSEU</name>
<proteinExistence type="inferred from homology"/>
<keyword evidence="5" id="KW-0862">Zinc</keyword>
<gene>
    <name evidence="7" type="ORF">DIU77_001710</name>
</gene>
<evidence type="ECO:0000313" key="8">
    <source>
        <dbReference type="Proteomes" id="UP000249324"/>
    </source>
</evidence>
<sequence length="658" mass="71841">MAELDHLVCVVDDLGTCTRQFAEAGFVAWRSPSGGTVQVPLAHCRLELRSTPWGRRLLRRWRRHSGSEHEPGTVVPVLRVDDLEEAVAALRSAGFAVHDPVDRERSAPGGERSRWRQADCDDPDVPLVIEYRSAPPDDRHGEREIRRVVVPVHDLDRAARAYRALLPGEGAVWRAGDTVLQLVPRSSVQRATVELTGAPLPDPLVKLGLSVRHRPGDVDPAAERLAQAVRYRTVSYEERDRIDDGQFAQFGQFLERSFPRVHAELELRTAGHSRLYRWAGRADGRPAALLLAHQDVVPVDDEAAWTYPPFEGVIADGYVWGRGTIDDKSRVLATLEAAERALADGWRPRRTVYLAFGHDEEIGGMHGAAKMADLLAAEGVVADFVLDEGGVIGLGLVDGVPVPTAMIMTGEKGFATVRLFTSDVGGHSSMPPRQTAAARVARAVADIQDHPLPLRLTDPVREMVARVAPYIRGPLGKLAGRAASLGKPLAYALALSRESASLVRTTTAPTVIRGGVKPNVLPQTAEAYVNFRILHGDTTESVLEHCRRVVRDKQVGVELAPGEHHSEPSPISSTDSPVFRMLAELATAVVPEAVVTTGLVPGATDARHYHHVARERFNFAPILVDSADLSGIHGTDERLSLANYARLIDFTGRLLRRL</sequence>
<evidence type="ECO:0000256" key="2">
    <source>
        <dbReference type="ARBA" id="ARBA00022670"/>
    </source>
</evidence>
<dbReference type="Pfam" id="PF01546">
    <property type="entry name" value="Peptidase_M20"/>
    <property type="match status" value="1"/>
</dbReference>
<dbReference type="SUPFAM" id="SSF55031">
    <property type="entry name" value="Bacterial exopeptidase dimerisation domain"/>
    <property type="match status" value="1"/>
</dbReference>
<dbReference type="PANTHER" id="PTHR45962:SF1">
    <property type="entry name" value="N-FATTY-ACYL-AMINO ACID SYNTHASE_HYDROLASE PM20D1"/>
    <property type="match status" value="1"/>
</dbReference>
<dbReference type="InterPro" id="IPR029068">
    <property type="entry name" value="Glyas_Bleomycin-R_OHBP_Dase"/>
</dbReference>
<dbReference type="Proteomes" id="UP000249324">
    <property type="component" value="Unassembled WGS sequence"/>
</dbReference>
<dbReference type="InterPro" id="IPR001261">
    <property type="entry name" value="ArgE/DapE_CS"/>
</dbReference>
<comment type="similarity">
    <text evidence="1">Belongs to the peptidase M20A family.</text>
</comment>
<dbReference type="AlphaFoldDB" id="A0ABD6FC35"/>
<dbReference type="Pfam" id="PF07687">
    <property type="entry name" value="M20_dimer"/>
    <property type="match status" value="1"/>
</dbReference>
<dbReference type="Gene3D" id="3.30.70.360">
    <property type="match status" value="1"/>
</dbReference>
<accession>A0ABD6FC35</accession>
<dbReference type="PROSITE" id="PS00759">
    <property type="entry name" value="ARGE_DAPE_CPG2_2"/>
    <property type="match status" value="1"/>
</dbReference>
<dbReference type="GO" id="GO:0046872">
    <property type="term" value="F:metal ion binding"/>
    <property type="evidence" value="ECO:0007669"/>
    <property type="project" value="UniProtKB-KW"/>
</dbReference>